<evidence type="ECO:0000313" key="3">
    <source>
        <dbReference type="EMBL" id="CCC49611.1"/>
    </source>
</evidence>
<dbReference type="InterPro" id="IPR044294">
    <property type="entry name" value="Lipase-like"/>
</dbReference>
<protein>
    <recommendedName>
        <fullName evidence="2">DUF676 domain-containing protein</fullName>
    </recommendedName>
</protein>
<organism evidence="3">
    <name type="scientific">Trypanosoma vivax (strain Y486)</name>
    <dbReference type="NCBI Taxonomy" id="1055687"/>
    <lineage>
        <taxon>Eukaryota</taxon>
        <taxon>Discoba</taxon>
        <taxon>Euglenozoa</taxon>
        <taxon>Kinetoplastea</taxon>
        <taxon>Metakinetoplastina</taxon>
        <taxon>Trypanosomatida</taxon>
        <taxon>Trypanosomatidae</taxon>
        <taxon>Trypanosoma</taxon>
        <taxon>Duttonella</taxon>
    </lineage>
</organism>
<dbReference type="InterPro" id="IPR007751">
    <property type="entry name" value="DUF676_lipase-like"/>
</dbReference>
<gene>
    <name evidence="3" type="ORF">TVY486_0802200</name>
</gene>
<dbReference type="AlphaFoldDB" id="G0U0L2"/>
<proteinExistence type="predicted"/>
<dbReference type="Pfam" id="PF05057">
    <property type="entry name" value="DUF676"/>
    <property type="match status" value="1"/>
</dbReference>
<dbReference type="Gene3D" id="3.40.50.1820">
    <property type="entry name" value="alpha/beta hydrolase"/>
    <property type="match status" value="1"/>
</dbReference>
<feature type="region of interest" description="Disordered" evidence="1">
    <location>
        <begin position="332"/>
        <end position="356"/>
    </location>
</feature>
<evidence type="ECO:0000256" key="1">
    <source>
        <dbReference type="SAM" id="MobiDB-lite"/>
    </source>
</evidence>
<feature type="compositionally biased region" description="Polar residues" evidence="1">
    <location>
        <begin position="341"/>
        <end position="353"/>
    </location>
</feature>
<name>G0U0L2_TRYVY</name>
<reference evidence="3" key="1">
    <citation type="journal article" date="2012" name="Proc. Natl. Acad. Sci. U.S.A.">
        <title>Antigenic diversity is generated by distinct evolutionary mechanisms in African trypanosome species.</title>
        <authorList>
            <person name="Jackson A.P."/>
            <person name="Berry A."/>
            <person name="Aslett M."/>
            <person name="Allison H.C."/>
            <person name="Burton P."/>
            <person name="Vavrova-Anderson J."/>
            <person name="Brown R."/>
            <person name="Browne H."/>
            <person name="Corton N."/>
            <person name="Hauser H."/>
            <person name="Gamble J."/>
            <person name="Gilderthorp R."/>
            <person name="Marcello L."/>
            <person name="McQuillan J."/>
            <person name="Otto T.D."/>
            <person name="Quail M.A."/>
            <person name="Sanders M.J."/>
            <person name="van Tonder A."/>
            <person name="Ginger M.L."/>
            <person name="Field M.C."/>
            <person name="Barry J.D."/>
            <person name="Hertz-Fowler C."/>
            <person name="Berriman M."/>
        </authorList>
    </citation>
    <scope>NUCLEOTIDE SEQUENCE</scope>
    <source>
        <strain evidence="3">Y486</strain>
    </source>
</reference>
<dbReference type="EMBL" id="HE573024">
    <property type="protein sequence ID" value="CCC49611.1"/>
    <property type="molecule type" value="Genomic_DNA"/>
</dbReference>
<dbReference type="SUPFAM" id="SSF53474">
    <property type="entry name" value="alpha/beta-Hydrolases"/>
    <property type="match status" value="1"/>
</dbReference>
<dbReference type="InterPro" id="IPR029058">
    <property type="entry name" value="AB_hydrolase_fold"/>
</dbReference>
<accession>G0U0L2</accession>
<evidence type="ECO:0000259" key="2">
    <source>
        <dbReference type="Pfam" id="PF05057"/>
    </source>
</evidence>
<sequence>MNVALSGLQHKLHHFILLQHGLWAAPWDFDSIVNAVYRQNAVPLSTNSAEFGECDELSKNNLPPGVTFSKSVQGGRLFTRDDITCFAPGSNSLIRSHRSTVCCARESLKEFLPFFTEWLDMLRSKGGEGCFSCIGHSFGGIIIRELLYLLLVAPDVNGTETELTNFVKSTRQRLVESNIIFQNFITIASPHCGVAGCLPTPLYQTAWMLAMTCAPSIREILLKDSEALLSNRLIDEDHITALGMFRRRILFANTQKDFLVGFTTSSLCFEDHVENGVNTMEAAPNSAPCASAFENEDSAYSSVIHLENTRKSTPATSAQDPYVGVQQSCNEHEKGGLEGSASANQNTPAAHTHQTPRDIAARLRRELDWHLVALRYNKPIPAAHYSCLGWCPKSASEPGVVQRIAEEALMT</sequence>
<dbReference type="PANTHER" id="PTHR12482">
    <property type="entry name" value="LIPASE ROG1-RELATED-RELATED"/>
    <property type="match status" value="1"/>
</dbReference>
<dbReference type="VEuPathDB" id="TriTrypDB:TvY486_0802200"/>
<feature type="domain" description="DUF676" evidence="2">
    <location>
        <begin position="131"/>
        <end position="264"/>
    </location>
</feature>
<dbReference type="PANTHER" id="PTHR12482:SF62">
    <property type="entry name" value="LIPASE ROG1-RELATED"/>
    <property type="match status" value="1"/>
</dbReference>